<keyword evidence="3" id="KW-0804">Transcription</keyword>
<dbReference type="STRING" id="260086.SAMN05216207_106011"/>
<proteinExistence type="predicted"/>
<dbReference type="PROSITE" id="PS50977">
    <property type="entry name" value="HTH_TETR_2"/>
    <property type="match status" value="1"/>
</dbReference>
<dbReference type="GO" id="GO:0000976">
    <property type="term" value="F:transcription cis-regulatory region binding"/>
    <property type="evidence" value="ECO:0007669"/>
    <property type="project" value="TreeGrafter"/>
</dbReference>
<evidence type="ECO:0000259" key="5">
    <source>
        <dbReference type="PROSITE" id="PS50977"/>
    </source>
</evidence>
<feature type="domain" description="HTH tetR-type" evidence="5">
    <location>
        <begin position="10"/>
        <end position="70"/>
    </location>
</feature>
<keyword evidence="7" id="KW-1185">Reference proteome</keyword>
<dbReference type="Proteomes" id="UP000199614">
    <property type="component" value="Unassembled WGS sequence"/>
</dbReference>
<protein>
    <submittedName>
        <fullName evidence="6">Transcriptional regulator, TetR family</fullName>
    </submittedName>
</protein>
<dbReference type="RefSeq" id="WP_177238810.1">
    <property type="nucleotide sequence ID" value="NZ_FOUY01000060.1"/>
</dbReference>
<evidence type="ECO:0000256" key="4">
    <source>
        <dbReference type="PROSITE-ProRule" id="PRU00335"/>
    </source>
</evidence>
<feature type="DNA-binding region" description="H-T-H motif" evidence="4">
    <location>
        <begin position="33"/>
        <end position="52"/>
    </location>
</feature>
<evidence type="ECO:0000256" key="1">
    <source>
        <dbReference type="ARBA" id="ARBA00023015"/>
    </source>
</evidence>
<gene>
    <name evidence="6" type="ORF">SAMN05216207_106011</name>
</gene>
<keyword evidence="1" id="KW-0805">Transcription regulation</keyword>
<dbReference type="PANTHER" id="PTHR30055:SF234">
    <property type="entry name" value="HTH-TYPE TRANSCRIPTIONAL REGULATOR BETI"/>
    <property type="match status" value="1"/>
</dbReference>
<keyword evidence="2 4" id="KW-0238">DNA-binding</keyword>
<dbReference type="InterPro" id="IPR009057">
    <property type="entry name" value="Homeodomain-like_sf"/>
</dbReference>
<evidence type="ECO:0000256" key="2">
    <source>
        <dbReference type="ARBA" id="ARBA00023125"/>
    </source>
</evidence>
<sequence>MRASYDSGRQRIIQGALDIAADEVATHGWHGLQVQTVAIRLGVSRQTIYNTFTNRRGLAQALVLQLTDHFLNGVDQALAGSDDVFEQWRAAVLYTLDTAATNPLLKSILTADGRDELLPLLTTDAEPVISAARGKLADAVITVRPDVSPEDARDAAETATRLAISHVVLPLHPSAHVANHIAMLVTRFLGDKASSWHVS</sequence>
<dbReference type="Pfam" id="PF18556">
    <property type="entry name" value="TetR_C_35"/>
    <property type="match status" value="1"/>
</dbReference>
<organism evidence="6 7">
    <name type="scientific">Pseudonocardia ammonioxydans</name>
    <dbReference type="NCBI Taxonomy" id="260086"/>
    <lineage>
        <taxon>Bacteria</taxon>
        <taxon>Bacillati</taxon>
        <taxon>Actinomycetota</taxon>
        <taxon>Actinomycetes</taxon>
        <taxon>Pseudonocardiales</taxon>
        <taxon>Pseudonocardiaceae</taxon>
        <taxon>Pseudonocardia</taxon>
    </lineage>
</organism>
<accession>A0A1I5H8Z7</accession>
<dbReference type="Gene3D" id="1.10.357.10">
    <property type="entry name" value="Tetracycline Repressor, domain 2"/>
    <property type="match status" value="1"/>
</dbReference>
<evidence type="ECO:0000313" key="6">
    <source>
        <dbReference type="EMBL" id="SFO44798.1"/>
    </source>
</evidence>
<dbReference type="InterPro" id="IPR040611">
    <property type="entry name" value="AlkX_C"/>
</dbReference>
<dbReference type="SUPFAM" id="SSF46689">
    <property type="entry name" value="Homeodomain-like"/>
    <property type="match status" value="1"/>
</dbReference>
<dbReference type="PANTHER" id="PTHR30055">
    <property type="entry name" value="HTH-TYPE TRANSCRIPTIONAL REGULATOR RUTR"/>
    <property type="match status" value="1"/>
</dbReference>
<dbReference type="AlphaFoldDB" id="A0A1I5H8Z7"/>
<name>A0A1I5H8Z7_PSUAM</name>
<dbReference type="InterPro" id="IPR001647">
    <property type="entry name" value="HTH_TetR"/>
</dbReference>
<reference evidence="6 7" key="1">
    <citation type="submission" date="2016-10" db="EMBL/GenBank/DDBJ databases">
        <authorList>
            <person name="de Groot N.N."/>
        </authorList>
    </citation>
    <scope>NUCLEOTIDE SEQUENCE [LARGE SCALE GENOMIC DNA]</scope>
    <source>
        <strain evidence="6 7">CGMCC 4.1877</strain>
    </source>
</reference>
<evidence type="ECO:0000256" key="3">
    <source>
        <dbReference type="ARBA" id="ARBA00023163"/>
    </source>
</evidence>
<evidence type="ECO:0000313" key="7">
    <source>
        <dbReference type="Proteomes" id="UP000199614"/>
    </source>
</evidence>
<dbReference type="InterPro" id="IPR050109">
    <property type="entry name" value="HTH-type_TetR-like_transc_reg"/>
</dbReference>
<dbReference type="Pfam" id="PF00440">
    <property type="entry name" value="TetR_N"/>
    <property type="match status" value="1"/>
</dbReference>
<dbReference type="EMBL" id="FOUY01000060">
    <property type="protein sequence ID" value="SFO44798.1"/>
    <property type="molecule type" value="Genomic_DNA"/>
</dbReference>
<dbReference type="GO" id="GO:0003700">
    <property type="term" value="F:DNA-binding transcription factor activity"/>
    <property type="evidence" value="ECO:0007669"/>
    <property type="project" value="TreeGrafter"/>
</dbReference>